<evidence type="ECO:0000313" key="1">
    <source>
        <dbReference type="EMBL" id="EEG48056.1"/>
    </source>
</evidence>
<dbReference type="InterPro" id="IPR036412">
    <property type="entry name" value="HAD-like_sf"/>
</dbReference>
<dbReference type="Proteomes" id="UP000003100">
    <property type="component" value="Unassembled WGS sequence"/>
</dbReference>
<dbReference type="SUPFAM" id="SSF56784">
    <property type="entry name" value="HAD-like"/>
    <property type="match status" value="1"/>
</dbReference>
<dbReference type="HOGENOM" id="CLU_044146_1_2_9"/>
<dbReference type="NCBIfam" id="TIGR01484">
    <property type="entry name" value="HAD-SF-IIB"/>
    <property type="match status" value="1"/>
</dbReference>
<dbReference type="AlphaFoldDB" id="C0CQ89"/>
<reference evidence="1 2" key="1">
    <citation type="submission" date="2009-01" db="EMBL/GenBank/DDBJ databases">
        <authorList>
            <person name="Fulton L."/>
            <person name="Clifton S."/>
            <person name="Fulton B."/>
            <person name="Xu J."/>
            <person name="Minx P."/>
            <person name="Pepin K.H."/>
            <person name="Johnson M."/>
            <person name="Bhonagiri V."/>
            <person name="Nash W.E."/>
            <person name="Mardis E.R."/>
            <person name="Wilson R.K."/>
        </authorList>
    </citation>
    <scope>NUCLEOTIDE SEQUENCE [LARGE SCALE GENOMIC DNA]</scope>
    <source>
        <strain evidence="2">DSM 10507 / JCM 14656 / S5a33</strain>
    </source>
</reference>
<dbReference type="InterPro" id="IPR006379">
    <property type="entry name" value="HAD-SF_hydro_IIB"/>
</dbReference>
<evidence type="ECO:0000313" key="2">
    <source>
        <dbReference type="Proteomes" id="UP000003100"/>
    </source>
</evidence>
<dbReference type="PATRIC" id="fig|476272.21.peg.1176"/>
<dbReference type="GO" id="GO:0000287">
    <property type="term" value="F:magnesium ion binding"/>
    <property type="evidence" value="ECO:0007669"/>
    <property type="project" value="TreeGrafter"/>
</dbReference>
<accession>C0CQ89</accession>
<comment type="caution">
    <text evidence="1">The sequence shown here is derived from an EMBL/GenBank/DDBJ whole genome shotgun (WGS) entry which is preliminary data.</text>
</comment>
<dbReference type="GO" id="GO:0005829">
    <property type="term" value="C:cytosol"/>
    <property type="evidence" value="ECO:0007669"/>
    <property type="project" value="TreeGrafter"/>
</dbReference>
<dbReference type="PANTHER" id="PTHR10000:SF8">
    <property type="entry name" value="HAD SUPERFAMILY HYDROLASE-LIKE, TYPE 3"/>
    <property type="match status" value="1"/>
</dbReference>
<dbReference type="PANTHER" id="PTHR10000">
    <property type="entry name" value="PHOSPHOSERINE PHOSPHATASE"/>
    <property type="match status" value="1"/>
</dbReference>
<dbReference type="Gene3D" id="3.40.50.1000">
    <property type="entry name" value="HAD superfamily/HAD-like"/>
    <property type="match status" value="1"/>
</dbReference>
<gene>
    <name evidence="1" type="ORF">RUMHYD_03042</name>
</gene>
<dbReference type="Gene3D" id="3.30.1240.10">
    <property type="match status" value="1"/>
</dbReference>
<name>C0CQ89_BLAHS</name>
<dbReference type="EMBL" id="ACBZ01000165">
    <property type="protein sequence ID" value="EEG48056.1"/>
    <property type="molecule type" value="Genomic_DNA"/>
</dbReference>
<dbReference type="GeneID" id="86822427"/>
<dbReference type="SFLD" id="SFLDS00003">
    <property type="entry name" value="Haloacid_Dehalogenase"/>
    <property type="match status" value="1"/>
</dbReference>
<proteinExistence type="predicted"/>
<dbReference type="RefSeq" id="WP_005950885.1">
    <property type="nucleotide sequence ID" value="NZ_CP136423.1"/>
</dbReference>
<sequence length="277" mass="30897">MDSKVKCVALDLDGTLLSDEKKVSEENREALMRAAEKGVHIVIASGRAYTSLPKEVLQIPGIEYAITSNGAKIYHVLTRECVRDTRMTAASVEKIRRQVKGMGMAEEIFVDGQPYAMAAYVKDPVAYGIEKHAVSYIQTTRVPVTDVEEFFQIHAGELECLDYILKDVTKRDEIWRLLEETVPDIYVTSSMPNRLEISHKDAGKRAAYEWLLGQLQIPPAQAAAFGDADNDWEMLDFVGYGIAMENATKRCKKAARAVTKKNTQSGVAYGFSTYLCI</sequence>
<protein>
    <recommendedName>
        <fullName evidence="3">Phosphatase YidA</fullName>
    </recommendedName>
</protein>
<dbReference type="NCBIfam" id="TIGR00099">
    <property type="entry name" value="Cof-subfamily"/>
    <property type="match status" value="1"/>
</dbReference>
<keyword evidence="2" id="KW-1185">Reference proteome</keyword>
<dbReference type="PROSITE" id="PS01229">
    <property type="entry name" value="COF_2"/>
    <property type="match status" value="1"/>
</dbReference>
<evidence type="ECO:0008006" key="3">
    <source>
        <dbReference type="Google" id="ProtNLM"/>
    </source>
</evidence>
<dbReference type="CDD" id="cd07516">
    <property type="entry name" value="HAD_Pase"/>
    <property type="match status" value="1"/>
</dbReference>
<dbReference type="InterPro" id="IPR023214">
    <property type="entry name" value="HAD_sf"/>
</dbReference>
<dbReference type="InterPro" id="IPR000150">
    <property type="entry name" value="Cof"/>
</dbReference>
<dbReference type="eggNOG" id="COG0561">
    <property type="taxonomic scope" value="Bacteria"/>
</dbReference>
<dbReference type="SFLD" id="SFLDG01140">
    <property type="entry name" value="C2.B:_Phosphomannomutase_and_P"/>
    <property type="match status" value="1"/>
</dbReference>
<dbReference type="GO" id="GO:0016791">
    <property type="term" value="F:phosphatase activity"/>
    <property type="evidence" value="ECO:0007669"/>
    <property type="project" value="UniProtKB-ARBA"/>
</dbReference>
<reference evidence="1 2" key="2">
    <citation type="submission" date="2009-02" db="EMBL/GenBank/DDBJ databases">
        <title>Draft genome sequence of Blautia hydrogenotrophica DSM 10507 (Ruminococcus hydrogenotrophicus DSM 10507).</title>
        <authorList>
            <person name="Sudarsanam P."/>
            <person name="Ley R."/>
            <person name="Guruge J."/>
            <person name="Turnbaugh P.J."/>
            <person name="Mahowald M."/>
            <person name="Liep D."/>
            <person name="Gordon J."/>
        </authorList>
    </citation>
    <scope>NUCLEOTIDE SEQUENCE [LARGE SCALE GENOMIC DNA]</scope>
    <source>
        <strain evidence="2">DSM 10507 / JCM 14656 / S5a33</strain>
    </source>
</reference>
<organism evidence="1 2">
    <name type="scientific">Blautia hydrogenotrophica (strain DSM 10507 / JCM 14656 / S5a33)</name>
    <name type="common">Ruminococcus hydrogenotrophicus</name>
    <dbReference type="NCBI Taxonomy" id="476272"/>
    <lineage>
        <taxon>Bacteria</taxon>
        <taxon>Bacillati</taxon>
        <taxon>Bacillota</taxon>
        <taxon>Clostridia</taxon>
        <taxon>Lachnospirales</taxon>
        <taxon>Lachnospiraceae</taxon>
        <taxon>Blautia</taxon>
    </lineage>
</organism>
<dbReference type="Pfam" id="PF08282">
    <property type="entry name" value="Hydrolase_3"/>
    <property type="match status" value="1"/>
</dbReference>